<dbReference type="InterPro" id="IPR036771">
    <property type="entry name" value="ATPsynth_dsu/esu_N"/>
</dbReference>
<dbReference type="PANTHER" id="PTHR13822">
    <property type="entry name" value="ATP SYNTHASE DELTA/EPSILON CHAIN"/>
    <property type="match status" value="1"/>
</dbReference>
<evidence type="ECO:0000256" key="11">
    <source>
        <dbReference type="RuleBase" id="RU003656"/>
    </source>
</evidence>
<dbReference type="InterPro" id="IPR001469">
    <property type="entry name" value="ATP_synth_F1_dsu/esu"/>
</dbReference>
<dbReference type="RefSeq" id="WP_133768162.1">
    <property type="nucleotide sequence ID" value="NZ_SNZR01000011.1"/>
</dbReference>
<dbReference type="GO" id="GO:0005524">
    <property type="term" value="F:ATP binding"/>
    <property type="evidence" value="ECO:0007669"/>
    <property type="project" value="UniProtKB-UniRule"/>
</dbReference>
<dbReference type="SUPFAM" id="SSF51344">
    <property type="entry name" value="Epsilon subunit of F1F0-ATP synthase N-terminal domain"/>
    <property type="match status" value="1"/>
</dbReference>
<dbReference type="NCBIfam" id="NF001851">
    <property type="entry name" value="PRK00571.2-4"/>
    <property type="match status" value="1"/>
</dbReference>
<protein>
    <recommendedName>
        <fullName evidence="10">ATP synthase epsilon chain</fullName>
    </recommendedName>
    <alternativeName>
        <fullName evidence="10">ATP synthase F1 sector epsilon subunit</fullName>
    </alternativeName>
    <alternativeName>
        <fullName evidence="10">F-ATPase epsilon subunit</fullName>
    </alternativeName>
</protein>
<sequence>MATLQFELVAPERILFSGDVEAVMLPGTEGDMTVLPGHAPVMAMLKTGFVQITDHENKGRRVLIRGGFAEINQQTVTVLAERATPVEEVTPQTIDQEINELELHRDASSDFKVREAADAAIAQLEEAKQALKF</sequence>
<dbReference type="NCBIfam" id="TIGR01216">
    <property type="entry name" value="ATP_synt_epsi"/>
    <property type="match status" value="1"/>
</dbReference>
<evidence type="ECO:0000256" key="8">
    <source>
        <dbReference type="ARBA" id="ARBA00023196"/>
    </source>
</evidence>
<dbReference type="GO" id="GO:0045259">
    <property type="term" value="C:proton-transporting ATP synthase complex"/>
    <property type="evidence" value="ECO:0007669"/>
    <property type="project" value="UniProtKB-KW"/>
</dbReference>
<keyword evidence="7 10" id="KW-0472">Membrane</keyword>
<keyword evidence="10" id="KW-1003">Cell membrane</keyword>
<comment type="subunit">
    <text evidence="10 11">F-type ATPases have 2 components, CF(1) - the catalytic core - and CF(0) - the membrane proton channel. CF(1) has five subunits: alpha(3), beta(3), gamma(1), delta(1), epsilon(1). CF(0) has three main subunits: a, b and c.</text>
</comment>
<proteinExistence type="inferred from homology"/>
<evidence type="ECO:0000256" key="4">
    <source>
        <dbReference type="ARBA" id="ARBA00022448"/>
    </source>
</evidence>
<evidence type="ECO:0000259" key="12">
    <source>
        <dbReference type="Pfam" id="PF02823"/>
    </source>
</evidence>
<comment type="subcellular location">
    <subcellularLocation>
        <location evidence="10">Cell membrane</location>
        <topology evidence="10">Peripheral membrane protein</topology>
    </subcellularLocation>
    <subcellularLocation>
        <location evidence="2">Endomembrane system</location>
        <topology evidence="2">Peripheral membrane protein</topology>
    </subcellularLocation>
</comment>
<evidence type="ECO:0000256" key="7">
    <source>
        <dbReference type="ARBA" id="ARBA00023136"/>
    </source>
</evidence>
<dbReference type="OrthoDB" id="9799969at2"/>
<dbReference type="AlphaFoldDB" id="A0A4R7C8G2"/>
<dbReference type="InterPro" id="IPR020546">
    <property type="entry name" value="ATP_synth_F1_dsu/esu_N"/>
</dbReference>
<evidence type="ECO:0000256" key="2">
    <source>
        <dbReference type="ARBA" id="ARBA00004184"/>
    </source>
</evidence>
<keyword evidence="9 10" id="KW-0066">ATP synthesis</keyword>
<keyword evidence="4 10" id="KW-0813">Transport</keyword>
<dbReference type="GO" id="GO:0046933">
    <property type="term" value="F:proton-transporting ATP synthase activity, rotational mechanism"/>
    <property type="evidence" value="ECO:0007669"/>
    <property type="project" value="UniProtKB-UniRule"/>
</dbReference>
<name>A0A4R7C8G2_9HYPH</name>
<reference evidence="13 14" key="1">
    <citation type="submission" date="2019-03" db="EMBL/GenBank/DDBJ databases">
        <title>Genomic Encyclopedia of Type Strains, Phase IV (KMG-IV): sequencing the most valuable type-strain genomes for metagenomic binning, comparative biology and taxonomic classification.</title>
        <authorList>
            <person name="Goeker M."/>
        </authorList>
    </citation>
    <scope>NUCLEOTIDE SEQUENCE [LARGE SCALE GENOMIC DNA]</scope>
    <source>
        <strain evidence="13 14">DSM 25903</strain>
    </source>
</reference>
<gene>
    <name evidence="10" type="primary">atpC</name>
    <name evidence="13" type="ORF">EV668_0390</name>
</gene>
<keyword evidence="8 10" id="KW-0139">CF(1)</keyword>
<comment type="caution">
    <text evidence="13">The sequence shown here is derived from an EMBL/GenBank/DDBJ whole genome shotgun (WGS) entry which is preliminary data.</text>
</comment>
<dbReference type="Pfam" id="PF02823">
    <property type="entry name" value="ATP-synt_DE_N"/>
    <property type="match status" value="1"/>
</dbReference>
<evidence type="ECO:0000256" key="1">
    <source>
        <dbReference type="ARBA" id="ARBA00003543"/>
    </source>
</evidence>
<dbReference type="Gene3D" id="2.60.15.10">
    <property type="entry name" value="F0F1 ATP synthase delta/epsilon subunit, N-terminal"/>
    <property type="match status" value="1"/>
</dbReference>
<comment type="function">
    <text evidence="1 10">Produces ATP from ADP in the presence of a proton gradient across the membrane.</text>
</comment>
<evidence type="ECO:0000256" key="3">
    <source>
        <dbReference type="ARBA" id="ARBA00005712"/>
    </source>
</evidence>
<accession>A0A4R7C8G2</accession>
<dbReference type="PANTHER" id="PTHR13822:SF10">
    <property type="entry name" value="ATP SYNTHASE EPSILON CHAIN, CHLOROPLASTIC"/>
    <property type="match status" value="1"/>
</dbReference>
<evidence type="ECO:0000256" key="5">
    <source>
        <dbReference type="ARBA" id="ARBA00022781"/>
    </source>
</evidence>
<keyword evidence="5 10" id="KW-0375">Hydrogen ion transport</keyword>
<keyword evidence="6 10" id="KW-0406">Ion transport</keyword>
<dbReference type="GO" id="GO:0005886">
    <property type="term" value="C:plasma membrane"/>
    <property type="evidence" value="ECO:0007669"/>
    <property type="project" value="UniProtKB-SubCell"/>
</dbReference>
<evidence type="ECO:0000256" key="6">
    <source>
        <dbReference type="ARBA" id="ARBA00023065"/>
    </source>
</evidence>
<dbReference type="NCBIfam" id="NF011323">
    <property type="entry name" value="PRK14736.1"/>
    <property type="match status" value="1"/>
</dbReference>
<dbReference type="GO" id="GO:0012505">
    <property type="term" value="C:endomembrane system"/>
    <property type="evidence" value="ECO:0007669"/>
    <property type="project" value="UniProtKB-SubCell"/>
</dbReference>
<evidence type="ECO:0000256" key="9">
    <source>
        <dbReference type="ARBA" id="ARBA00023310"/>
    </source>
</evidence>
<dbReference type="EMBL" id="SNZR01000011">
    <property type="protein sequence ID" value="TDR93136.1"/>
    <property type="molecule type" value="Genomic_DNA"/>
</dbReference>
<evidence type="ECO:0000313" key="13">
    <source>
        <dbReference type="EMBL" id="TDR93136.1"/>
    </source>
</evidence>
<keyword evidence="14" id="KW-1185">Reference proteome</keyword>
<dbReference type="HAMAP" id="MF_00530">
    <property type="entry name" value="ATP_synth_epsil_bac"/>
    <property type="match status" value="1"/>
</dbReference>
<feature type="domain" description="ATP synthase F1 complex delta/epsilon subunit N-terminal" evidence="12">
    <location>
        <begin position="4"/>
        <end position="83"/>
    </location>
</feature>
<comment type="similarity">
    <text evidence="3 10 11">Belongs to the ATPase epsilon chain family.</text>
</comment>
<dbReference type="Proteomes" id="UP000295122">
    <property type="component" value="Unassembled WGS sequence"/>
</dbReference>
<evidence type="ECO:0000256" key="10">
    <source>
        <dbReference type="HAMAP-Rule" id="MF_00530"/>
    </source>
</evidence>
<evidence type="ECO:0000313" key="14">
    <source>
        <dbReference type="Proteomes" id="UP000295122"/>
    </source>
</evidence>
<organism evidence="13 14">
    <name type="scientific">Enterovirga rhinocerotis</name>
    <dbReference type="NCBI Taxonomy" id="1339210"/>
    <lineage>
        <taxon>Bacteria</taxon>
        <taxon>Pseudomonadati</taxon>
        <taxon>Pseudomonadota</taxon>
        <taxon>Alphaproteobacteria</taxon>
        <taxon>Hyphomicrobiales</taxon>
        <taxon>Methylobacteriaceae</taxon>
        <taxon>Enterovirga</taxon>
    </lineage>
</organism>
<dbReference type="CDD" id="cd12152">
    <property type="entry name" value="F1-ATPase_delta"/>
    <property type="match status" value="1"/>
</dbReference>